<sequence length="641" mass="72087">MLGRKLGCQTCRDKHLKCDKAEPTCSRCTQAGIECIRSVNLRFKHDGLSRKFSSPPSPGGTVKPNRDDGEHNWVRVPRKLSFINQTREVMATYSQGNENEAQQLSEEALEDDTPDEVLSQRQGSAVENDSAIAPISATNNASSPHTMNVASPQTLQMSATFQSPTTEDIEMQDQSFPELHHHLQHHHIDTEAHASPSIADVMHATGGEIMQAVDSISPSLYHDFSVLSPTQTRHPYASPGKTDLTPSIFYDDTTSFSPSTFPIAYASPGVLYTEKPIWPLKSSQEAHLMRFFVDRIAPAIDLCDRDRHFALVVPQRASQCPILLNAVFAASARHLSTISDFDPIVSNKYNQECLKHLIPKLSDAEAITDENLLAATVILRHLEELEISMSGSDVENHLLGTHLLMSAQEHHRALAGGLRKAVYWFGLRQEIYVSFVKQRPIHDSFKRCTMDVPLNPVDDFDWANSIIARTGEVIQFCFDEREHSTTNYDHIVQHFDAWFIQKPDSYMPIYSAEANSTSIFPELWYLNDAVITGLQHYHLGRALLAVYNPRIPRLGVAHRNALKEVGEVLKDQIKIICGIALSNHSISASYVHASMMIAMGGDRFTERREQEGLYEILIKAQKEYAWPTQTVQEHLKEVWGW</sequence>
<dbReference type="PANTHER" id="PTHR37534:SF2">
    <property type="entry name" value="N-ACETYLTRANSFERASE DOMAIN-CONTAINING PROTEIN"/>
    <property type="match status" value="1"/>
</dbReference>
<proteinExistence type="predicted"/>
<evidence type="ECO:0000256" key="1">
    <source>
        <dbReference type="ARBA" id="ARBA00004123"/>
    </source>
</evidence>
<dbReference type="InterPro" id="IPR021858">
    <property type="entry name" value="Fun_TF"/>
</dbReference>
<keyword evidence="6" id="KW-1185">Reference proteome</keyword>
<dbReference type="Proteomes" id="UP000030641">
    <property type="component" value="Unassembled WGS sequence"/>
</dbReference>
<dbReference type="GO" id="GO:0005634">
    <property type="term" value="C:nucleus"/>
    <property type="evidence" value="ECO:0007669"/>
    <property type="project" value="UniProtKB-SubCell"/>
</dbReference>
<reference evidence="5 6" key="1">
    <citation type="journal article" date="2014" name="BMC Genomics">
        <title>Genome sequencing of four Aureobasidium pullulans varieties: biotechnological potential, stress tolerance, and description of new species.</title>
        <authorList>
            <person name="Gostin Ar C."/>
            <person name="Ohm R.A."/>
            <person name="Kogej T."/>
            <person name="Sonjak S."/>
            <person name="Turk M."/>
            <person name="Zajc J."/>
            <person name="Zalar P."/>
            <person name="Grube M."/>
            <person name="Sun H."/>
            <person name="Han J."/>
            <person name="Sharma A."/>
            <person name="Chiniquy J."/>
            <person name="Ngan C.Y."/>
            <person name="Lipzen A."/>
            <person name="Barry K."/>
            <person name="Grigoriev I.V."/>
            <person name="Gunde-Cimerman N."/>
        </authorList>
    </citation>
    <scope>NUCLEOTIDE SEQUENCE [LARGE SCALE GENOMIC DNA]</scope>
    <source>
        <strain evidence="5 6">EXF-2481</strain>
    </source>
</reference>
<dbReference type="OMA" id="VQHHILA"/>
<dbReference type="Gene3D" id="4.10.240.10">
    <property type="entry name" value="Zn(2)-C6 fungal-type DNA-binding domain"/>
    <property type="match status" value="1"/>
</dbReference>
<dbReference type="Pfam" id="PF11951">
    <property type="entry name" value="Fungal_trans_2"/>
    <property type="match status" value="1"/>
</dbReference>
<dbReference type="HOGENOM" id="CLU_008719_1_3_1"/>
<dbReference type="InParanoid" id="A0A074YIG8"/>
<dbReference type="GO" id="GO:0045944">
    <property type="term" value="P:positive regulation of transcription by RNA polymerase II"/>
    <property type="evidence" value="ECO:0007669"/>
    <property type="project" value="TreeGrafter"/>
</dbReference>
<dbReference type="EMBL" id="KL584754">
    <property type="protein sequence ID" value="KEQ97598.1"/>
    <property type="molecule type" value="Genomic_DNA"/>
</dbReference>
<dbReference type="PROSITE" id="PS50048">
    <property type="entry name" value="ZN2_CY6_FUNGAL_2"/>
    <property type="match status" value="1"/>
</dbReference>
<dbReference type="PANTHER" id="PTHR37534">
    <property type="entry name" value="TRANSCRIPTIONAL ACTIVATOR PROTEIN UGA3"/>
    <property type="match status" value="1"/>
</dbReference>
<evidence type="ECO:0000259" key="4">
    <source>
        <dbReference type="PROSITE" id="PS50048"/>
    </source>
</evidence>
<name>A0A074YIG8_AURSE</name>
<dbReference type="OrthoDB" id="407832at2759"/>
<dbReference type="RefSeq" id="XP_013346091.1">
    <property type="nucleotide sequence ID" value="XM_013490637.1"/>
</dbReference>
<feature type="compositionally biased region" description="Polar residues" evidence="3">
    <location>
        <begin position="94"/>
        <end position="105"/>
    </location>
</feature>
<dbReference type="InterPro" id="IPR001138">
    <property type="entry name" value="Zn2Cys6_DnaBD"/>
</dbReference>
<feature type="region of interest" description="Disordered" evidence="3">
    <location>
        <begin position="94"/>
        <end position="127"/>
    </location>
</feature>
<feature type="domain" description="Zn(2)-C6 fungal-type" evidence="4">
    <location>
        <begin position="7"/>
        <end position="37"/>
    </location>
</feature>
<dbReference type="GO" id="GO:0000976">
    <property type="term" value="F:transcription cis-regulatory region binding"/>
    <property type="evidence" value="ECO:0007669"/>
    <property type="project" value="TreeGrafter"/>
</dbReference>
<dbReference type="SUPFAM" id="SSF57701">
    <property type="entry name" value="Zn2/Cys6 DNA-binding domain"/>
    <property type="match status" value="1"/>
</dbReference>
<dbReference type="PROSITE" id="PS00463">
    <property type="entry name" value="ZN2_CY6_FUNGAL_1"/>
    <property type="match status" value="1"/>
</dbReference>
<dbReference type="GeneID" id="25369362"/>
<dbReference type="Pfam" id="PF00172">
    <property type="entry name" value="Zn_clus"/>
    <property type="match status" value="1"/>
</dbReference>
<dbReference type="InterPro" id="IPR036864">
    <property type="entry name" value="Zn2-C6_fun-type_DNA-bd_sf"/>
</dbReference>
<dbReference type="STRING" id="1043005.A0A074YIG8"/>
<gene>
    <name evidence="5" type="ORF">AUEXF2481DRAFT_605629</name>
</gene>
<evidence type="ECO:0000313" key="5">
    <source>
        <dbReference type="EMBL" id="KEQ97598.1"/>
    </source>
</evidence>
<organism evidence="5 6">
    <name type="scientific">Aureobasidium subglaciale (strain EXF-2481)</name>
    <name type="common">Aureobasidium pullulans var. subglaciale</name>
    <dbReference type="NCBI Taxonomy" id="1043005"/>
    <lineage>
        <taxon>Eukaryota</taxon>
        <taxon>Fungi</taxon>
        <taxon>Dikarya</taxon>
        <taxon>Ascomycota</taxon>
        <taxon>Pezizomycotina</taxon>
        <taxon>Dothideomycetes</taxon>
        <taxon>Dothideomycetidae</taxon>
        <taxon>Dothideales</taxon>
        <taxon>Saccotheciaceae</taxon>
        <taxon>Aureobasidium</taxon>
    </lineage>
</organism>
<dbReference type="GO" id="GO:0000981">
    <property type="term" value="F:DNA-binding transcription factor activity, RNA polymerase II-specific"/>
    <property type="evidence" value="ECO:0007669"/>
    <property type="project" value="InterPro"/>
</dbReference>
<dbReference type="AlphaFoldDB" id="A0A074YIG8"/>
<evidence type="ECO:0000313" key="6">
    <source>
        <dbReference type="Proteomes" id="UP000030641"/>
    </source>
</evidence>
<evidence type="ECO:0000256" key="3">
    <source>
        <dbReference type="SAM" id="MobiDB-lite"/>
    </source>
</evidence>
<dbReference type="SMART" id="SM00066">
    <property type="entry name" value="GAL4"/>
    <property type="match status" value="1"/>
</dbReference>
<keyword evidence="2" id="KW-0539">Nucleus</keyword>
<feature type="region of interest" description="Disordered" evidence="3">
    <location>
        <begin position="47"/>
        <end position="71"/>
    </location>
</feature>
<dbReference type="GO" id="GO:0008270">
    <property type="term" value="F:zinc ion binding"/>
    <property type="evidence" value="ECO:0007669"/>
    <property type="project" value="InterPro"/>
</dbReference>
<dbReference type="CDD" id="cd00067">
    <property type="entry name" value="GAL4"/>
    <property type="match status" value="1"/>
</dbReference>
<accession>A0A074YIG8</accession>
<evidence type="ECO:0000256" key="2">
    <source>
        <dbReference type="ARBA" id="ARBA00023242"/>
    </source>
</evidence>
<dbReference type="CDD" id="cd12148">
    <property type="entry name" value="fungal_TF_MHR"/>
    <property type="match status" value="1"/>
</dbReference>
<protein>
    <recommendedName>
        <fullName evidence="4">Zn(2)-C6 fungal-type domain-containing protein</fullName>
    </recommendedName>
</protein>
<comment type="subcellular location">
    <subcellularLocation>
        <location evidence="1">Nucleus</location>
    </subcellularLocation>
</comment>